<comment type="caution">
    <text evidence="1">The sequence shown here is derived from an EMBL/GenBank/DDBJ whole genome shotgun (WGS) entry which is preliminary data.</text>
</comment>
<sequence>MGHIGLRLPKSQWDHNSESYSYSKTAEKLGFIELRVPRTHSLLSSFFGYFFQVVLSASLRCMDTLDESSNGLFDSKQWDPPNRLSSRDLGTKLIPPDIILNLQNEDKVKSDFENQGCDTTLPLPEPKWGSEPEHLEFSSLVTLEFFLGELRDILASELESHPYNTVGSFLAFYEAFLKQGLPLAEFYHNYEPEILPESLSCVGLGCSLIKSMKSVMENCYPGLKSSLFLASCEEMVSEIDTYISCSPPSQSLSVKEHVLVVLKVLVEGREGYIVLDPGYHVSIPVIVMSDGLFPNTGWFLLSDTAKSKKEYNYTFDGNYIQWHVKETRGGKMNSWTNLVYIGHKFLNYINVSEKRNLVFNFRTIVKRDRKQPLAGLYCNLEGDEKFTFFYHDESYQRVEMKVPFNYFQGKRENNRFESAIHLCIAQIGFNEILVSQMIDGIIQAYFNPNFMPFVRMLNTEIDE</sequence>
<keyword evidence="2" id="KW-1185">Reference proteome</keyword>
<proteinExistence type="predicted"/>
<dbReference type="EMBL" id="BMAO01003696">
    <property type="protein sequence ID" value="GFQ89617.1"/>
    <property type="molecule type" value="Genomic_DNA"/>
</dbReference>
<dbReference type="AlphaFoldDB" id="A0A8X6FUQ5"/>
<reference evidence="1" key="1">
    <citation type="submission" date="2020-07" db="EMBL/GenBank/DDBJ databases">
        <title>Multicomponent nature underlies the extraordinary mechanical properties of spider dragline silk.</title>
        <authorList>
            <person name="Kono N."/>
            <person name="Nakamura H."/>
            <person name="Mori M."/>
            <person name="Yoshida Y."/>
            <person name="Ohtoshi R."/>
            <person name="Malay A.D."/>
            <person name="Moran D.A.P."/>
            <person name="Tomita M."/>
            <person name="Numata K."/>
            <person name="Arakawa K."/>
        </authorList>
    </citation>
    <scope>NUCLEOTIDE SEQUENCE</scope>
</reference>
<organism evidence="1 2">
    <name type="scientific">Trichonephila clavata</name>
    <name type="common">Joro spider</name>
    <name type="synonym">Nephila clavata</name>
    <dbReference type="NCBI Taxonomy" id="2740835"/>
    <lineage>
        <taxon>Eukaryota</taxon>
        <taxon>Metazoa</taxon>
        <taxon>Ecdysozoa</taxon>
        <taxon>Arthropoda</taxon>
        <taxon>Chelicerata</taxon>
        <taxon>Arachnida</taxon>
        <taxon>Araneae</taxon>
        <taxon>Araneomorphae</taxon>
        <taxon>Entelegynae</taxon>
        <taxon>Araneoidea</taxon>
        <taxon>Nephilidae</taxon>
        <taxon>Trichonephila</taxon>
    </lineage>
</organism>
<dbReference type="Proteomes" id="UP000887116">
    <property type="component" value="Unassembled WGS sequence"/>
</dbReference>
<gene>
    <name evidence="1" type="primary">NCL1_33039</name>
    <name evidence="1" type="ORF">TNCT_145781</name>
</gene>
<protein>
    <submittedName>
        <fullName evidence="1">Uncharacterized protein</fullName>
    </submittedName>
</protein>
<dbReference type="OrthoDB" id="7458733at2759"/>
<evidence type="ECO:0000313" key="1">
    <source>
        <dbReference type="EMBL" id="GFQ89617.1"/>
    </source>
</evidence>
<accession>A0A8X6FUQ5</accession>
<name>A0A8X6FUQ5_TRICU</name>
<evidence type="ECO:0000313" key="2">
    <source>
        <dbReference type="Proteomes" id="UP000887116"/>
    </source>
</evidence>